<organism evidence="4">
    <name type="scientific">Nitrosopumilaceae spindle-shaped virus</name>
    <dbReference type="NCBI Taxonomy" id="3065433"/>
    <lineage>
        <taxon>Viruses</taxon>
    </lineage>
</organism>
<dbReference type="Pfam" id="PF00589">
    <property type="entry name" value="Phage_integrase"/>
    <property type="match status" value="1"/>
</dbReference>
<reference evidence="4" key="2">
    <citation type="submission" date="2024-03" db="EMBL/GenBank/DDBJ databases">
        <authorList>
            <person name="Ni Y."/>
            <person name="Xu T."/>
            <person name="Yan S."/>
            <person name="Chen L."/>
            <person name="Wang Y."/>
        </authorList>
    </citation>
    <scope>NUCLEOTIDE SEQUENCE</scope>
    <source>
        <strain evidence="4">NMP1</strain>
    </source>
</reference>
<evidence type="ECO:0000313" key="4">
    <source>
        <dbReference type="EMBL" id="DBA51672.1"/>
    </source>
</evidence>
<dbReference type="Gene3D" id="1.10.443.10">
    <property type="entry name" value="Intergrase catalytic core"/>
    <property type="match status" value="1"/>
</dbReference>
<name>A0AAT9J727_9VIRU</name>
<evidence type="ECO:0000256" key="1">
    <source>
        <dbReference type="ARBA" id="ARBA00008857"/>
    </source>
</evidence>
<evidence type="ECO:0000259" key="3">
    <source>
        <dbReference type="PROSITE" id="PS51898"/>
    </source>
</evidence>
<dbReference type="CDD" id="cd00397">
    <property type="entry name" value="DNA_BRE_C"/>
    <property type="match status" value="1"/>
</dbReference>
<dbReference type="PROSITE" id="PS51898">
    <property type="entry name" value="TYR_RECOMBINASE"/>
    <property type="match status" value="1"/>
</dbReference>
<feature type="domain" description="Tyr recombinase" evidence="3">
    <location>
        <begin position="3"/>
        <end position="192"/>
    </location>
</feature>
<comment type="similarity">
    <text evidence="1">Belongs to the 'phage' integrase family.</text>
</comment>
<reference evidence="4" key="1">
    <citation type="journal article" date="2024" name="Environ. Microbiol. Rep.">
        <title>Hiding in plain sight: The discovery of complete genomes of 11 hypothetical spindle-shaped viruses that putatively infect mesophilic ammonia-oxidizing archaea.</title>
        <authorList>
            <person name="Ni Y."/>
            <person name="Xu T."/>
            <person name="Yan S."/>
            <person name="Chen L."/>
            <person name="Wang Y."/>
        </authorList>
    </citation>
    <scope>NUCLEOTIDE SEQUENCE</scope>
    <source>
        <strain evidence="4">NMP1</strain>
    </source>
</reference>
<protein>
    <submittedName>
        <fullName evidence="4">ORF25</fullName>
    </submittedName>
</protein>
<dbReference type="EMBL" id="BK067782">
    <property type="protein sequence ID" value="DBA51672.1"/>
    <property type="molecule type" value="Genomic_DNA"/>
</dbReference>
<proteinExistence type="inferred from homology"/>
<dbReference type="InterPro" id="IPR002104">
    <property type="entry name" value="Integrase_catalytic"/>
</dbReference>
<keyword evidence="2" id="KW-0233">DNA recombination</keyword>
<evidence type="ECO:0000256" key="2">
    <source>
        <dbReference type="ARBA" id="ARBA00023172"/>
    </source>
</evidence>
<dbReference type="GO" id="GO:0015074">
    <property type="term" value="P:DNA integration"/>
    <property type="evidence" value="ECO:0007669"/>
    <property type="project" value="InterPro"/>
</dbReference>
<dbReference type="GO" id="GO:0003677">
    <property type="term" value="F:DNA binding"/>
    <property type="evidence" value="ECO:0007669"/>
    <property type="project" value="InterPro"/>
</dbReference>
<dbReference type="GO" id="GO:0006310">
    <property type="term" value="P:DNA recombination"/>
    <property type="evidence" value="ECO:0007669"/>
    <property type="project" value="UniProtKB-KW"/>
</dbReference>
<accession>A0AAT9J727</accession>
<sequence>MQDKVNYISPETFERIVDYIPILGIRKWKDEDIKMLYKTMYYCALRANEAIHLKKESFNLEDREIYLGKTKTKKQDTAHIPHIFVDELKTWLIFKEKGRLFEGLTYPRLYVWCKRIGSDLDISAWQSLEAEVGEKVVTHLFRKSIGKEMLNGTHGEKASSIPVISKHLRHSKPSMTVDHYLKASLESVKEAW</sequence>
<dbReference type="SUPFAM" id="SSF56349">
    <property type="entry name" value="DNA breaking-rejoining enzymes"/>
    <property type="match status" value="1"/>
</dbReference>
<dbReference type="InterPro" id="IPR013762">
    <property type="entry name" value="Integrase-like_cat_sf"/>
</dbReference>
<dbReference type="InterPro" id="IPR011010">
    <property type="entry name" value="DNA_brk_join_enz"/>
</dbReference>